<dbReference type="Proteomes" id="UP001482513">
    <property type="component" value="Unassembled WGS sequence"/>
</dbReference>
<gene>
    <name evidence="1" type="ORF">NC992_25665</name>
</gene>
<dbReference type="RefSeq" id="WP_190697323.1">
    <property type="nucleotide sequence ID" value="NZ_JAMPKX010000026.1"/>
</dbReference>
<organism evidence="1 2">
    <name type="scientific">Leptolyngbya subtilissima DQ-A4</name>
    <dbReference type="NCBI Taxonomy" id="2933933"/>
    <lineage>
        <taxon>Bacteria</taxon>
        <taxon>Bacillati</taxon>
        <taxon>Cyanobacteriota</taxon>
        <taxon>Cyanophyceae</taxon>
        <taxon>Leptolyngbyales</taxon>
        <taxon>Leptolyngbyaceae</taxon>
        <taxon>Leptolyngbya group</taxon>
        <taxon>Leptolyngbya</taxon>
    </lineage>
</organism>
<keyword evidence="2" id="KW-1185">Reference proteome</keyword>
<accession>A0ABV0KBX7</accession>
<proteinExistence type="predicted"/>
<sequence length="103" mass="11330">MTTKPKPLCPLKVEHAVRHYPRSRTVGAWHIITQTQPDRDGGDLVVCLSMAGLSRQRDVVAVLETALQNGHAQGVGHWGSFLIYREGDRPGLDRPALSPFPPP</sequence>
<reference evidence="1 2" key="1">
    <citation type="submission" date="2022-04" db="EMBL/GenBank/DDBJ databases">
        <title>Positive selection, recombination, and allopatry shape intraspecific diversity of widespread and dominant cyanobacteria.</title>
        <authorList>
            <person name="Wei J."/>
            <person name="Shu W."/>
            <person name="Hu C."/>
        </authorList>
    </citation>
    <scope>NUCLEOTIDE SEQUENCE [LARGE SCALE GENOMIC DNA]</scope>
    <source>
        <strain evidence="1 2">DQ-A4</strain>
    </source>
</reference>
<dbReference type="EMBL" id="JAMPKX010000026">
    <property type="protein sequence ID" value="MEP0950280.1"/>
    <property type="molecule type" value="Genomic_DNA"/>
</dbReference>
<name>A0ABV0KBX7_9CYAN</name>
<protein>
    <submittedName>
        <fullName evidence="1">Uncharacterized protein</fullName>
    </submittedName>
</protein>
<evidence type="ECO:0000313" key="1">
    <source>
        <dbReference type="EMBL" id="MEP0950280.1"/>
    </source>
</evidence>
<comment type="caution">
    <text evidence="1">The sequence shown here is derived from an EMBL/GenBank/DDBJ whole genome shotgun (WGS) entry which is preliminary data.</text>
</comment>
<evidence type="ECO:0000313" key="2">
    <source>
        <dbReference type="Proteomes" id="UP001482513"/>
    </source>
</evidence>